<evidence type="ECO:0008006" key="3">
    <source>
        <dbReference type="Google" id="ProtNLM"/>
    </source>
</evidence>
<gene>
    <name evidence="1" type="ORF">SR1949_40350</name>
</gene>
<reference evidence="2" key="1">
    <citation type="submission" date="2019-02" db="EMBL/GenBank/DDBJ databases">
        <title>Draft genome sequence of Sphaerospermopsis reniformis NIES-1949.</title>
        <authorList>
            <person name="Yamaguchi H."/>
            <person name="Suzuki S."/>
            <person name="Kawachi M."/>
        </authorList>
    </citation>
    <scope>NUCLEOTIDE SEQUENCE [LARGE SCALE GENOMIC DNA]</scope>
    <source>
        <strain evidence="2">NIES-1949</strain>
    </source>
</reference>
<dbReference type="EMBL" id="BJCE01000187">
    <property type="protein sequence ID" value="GCL38916.1"/>
    <property type="molecule type" value="Genomic_DNA"/>
</dbReference>
<protein>
    <recommendedName>
        <fullName evidence="3">Glutamine synthetase inactivating factor IF7</fullName>
    </recommendedName>
</protein>
<keyword evidence="2" id="KW-1185">Reference proteome</keyword>
<dbReference type="RefSeq" id="WP_096567254.1">
    <property type="nucleotide sequence ID" value="NZ_BJCE01000187.1"/>
</dbReference>
<dbReference type="AlphaFoldDB" id="A0A480A516"/>
<proteinExistence type="predicted"/>
<dbReference type="Proteomes" id="UP000300142">
    <property type="component" value="Unassembled WGS sequence"/>
</dbReference>
<evidence type="ECO:0000313" key="2">
    <source>
        <dbReference type="Proteomes" id="UP000300142"/>
    </source>
</evidence>
<sequence>MSIQEKSRALMVRQHQQVKNRQQSMLMRATQELGLPEELCYYWNPIQGKVDPTTQTLYSRSSAAMS</sequence>
<accession>A0A480A516</accession>
<organism evidence="1 2">
    <name type="scientific">Sphaerospermopsis reniformis</name>
    <dbReference type="NCBI Taxonomy" id="531300"/>
    <lineage>
        <taxon>Bacteria</taxon>
        <taxon>Bacillati</taxon>
        <taxon>Cyanobacteriota</taxon>
        <taxon>Cyanophyceae</taxon>
        <taxon>Nostocales</taxon>
        <taxon>Aphanizomenonaceae</taxon>
        <taxon>Sphaerospermopsis</taxon>
    </lineage>
</organism>
<name>A0A480A516_9CYAN</name>
<evidence type="ECO:0000313" key="1">
    <source>
        <dbReference type="EMBL" id="GCL38916.1"/>
    </source>
</evidence>
<comment type="caution">
    <text evidence="1">The sequence shown here is derived from an EMBL/GenBank/DDBJ whole genome shotgun (WGS) entry which is preliminary data.</text>
</comment>